<organism evidence="2 3">
    <name type="scientific">Phaeodactylibacter xiamenensis</name>
    <dbReference type="NCBI Taxonomy" id="1524460"/>
    <lineage>
        <taxon>Bacteria</taxon>
        <taxon>Pseudomonadati</taxon>
        <taxon>Bacteroidota</taxon>
        <taxon>Saprospiria</taxon>
        <taxon>Saprospirales</taxon>
        <taxon>Haliscomenobacteraceae</taxon>
        <taxon>Phaeodactylibacter</taxon>
    </lineage>
</organism>
<dbReference type="PANTHER" id="PTHR10859:SF91">
    <property type="entry name" value="DOLICHYL-PHOSPHATE BETA-GLUCOSYLTRANSFERASE"/>
    <property type="match status" value="1"/>
</dbReference>
<accession>A0A098S2E7</accession>
<evidence type="ECO:0000313" key="2">
    <source>
        <dbReference type="EMBL" id="KGE85968.1"/>
    </source>
</evidence>
<name>A0A098S2E7_9BACT</name>
<dbReference type="AlphaFoldDB" id="A0A098S2E7"/>
<dbReference type="InterPro" id="IPR001173">
    <property type="entry name" value="Glyco_trans_2-like"/>
</dbReference>
<gene>
    <name evidence="2" type="ORF">IX84_25550</name>
</gene>
<keyword evidence="3" id="KW-1185">Reference proteome</keyword>
<reference evidence="2 3" key="1">
    <citation type="journal article" date="2014" name="Int. J. Syst. Evol. Microbiol.">
        <title>Phaeodactylibacter xiamenensis gen. nov., sp. nov., a member of the family Saprospiraceae isolated from the marine alga Phaeodactylum tricornutum.</title>
        <authorList>
            <person name="Chen Z.Jr."/>
            <person name="Lei X."/>
            <person name="Lai Q."/>
            <person name="Li Y."/>
            <person name="Zhang B."/>
            <person name="Zhang J."/>
            <person name="Zhang H."/>
            <person name="Yang L."/>
            <person name="Zheng W."/>
            <person name="Tian Y."/>
            <person name="Yu Z."/>
            <person name="Xu H.Jr."/>
            <person name="Zheng T."/>
        </authorList>
    </citation>
    <scope>NUCLEOTIDE SEQUENCE [LARGE SCALE GENOMIC DNA]</scope>
    <source>
        <strain evidence="2 3">KD52</strain>
    </source>
</reference>
<dbReference type="EMBL" id="JPOS01000083">
    <property type="protein sequence ID" value="KGE85968.1"/>
    <property type="molecule type" value="Genomic_DNA"/>
</dbReference>
<protein>
    <recommendedName>
        <fullName evidence="1">Glycosyltransferase 2-like domain-containing protein</fullName>
    </recommendedName>
</protein>
<feature type="domain" description="Glycosyltransferase 2-like" evidence="1">
    <location>
        <begin position="12"/>
        <end position="178"/>
    </location>
</feature>
<dbReference type="Proteomes" id="UP000029736">
    <property type="component" value="Unassembled WGS sequence"/>
</dbReference>
<evidence type="ECO:0000313" key="3">
    <source>
        <dbReference type="Proteomes" id="UP000029736"/>
    </source>
</evidence>
<proteinExistence type="predicted"/>
<dbReference type="STRING" id="1524460.IX84_25550"/>
<dbReference type="GO" id="GO:0006487">
    <property type="term" value="P:protein N-linked glycosylation"/>
    <property type="evidence" value="ECO:0007669"/>
    <property type="project" value="TreeGrafter"/>
</dbReference>
<sequence>MTNPVRMKTFDVTIPVLNEEPTLARQVEQLHAFLKTHFPTEGQWQIVIADNGSTDRTLEIAQELSNRIPEVTFVKVPRRGVGLALKTSWGQSKADIVGYMDLDLATDLPHFLEAYRAIAEEDYDVVYASRLHPKSKVVNRPFKREVASRVFNLLLKTYLGVGFSDGMCGFKWLKREVYPELHEAGAQNDGWFFSTELLTTAEWLNKRIYELPVKWTDDVSSSRVEILPLAKRYINSMIELKKRRP</sequence>
<dbReference type="PANTHER" id="PTHR10859">
    <property type="entry name" value="GLYCOSYL TRANSFERASE"/>
    <property type="match status" value="1"/>
</dbReference>
<comment type="caution">
    <text evidence="2">The sequence shown here is derived from an EMBL/GenBank/DDBJ whole genome shotgun (WGS) entry which is preliminary data.</text>
</comment>
<evidence type="ECO:0000259" key="1">
    <source>
        <dbReference type="Pfam" id="PF00535"/>
    </source>
</evidence>
<dbReference type="InterPro" id="IPR029044">
    <property type="entry name" value="Nucleotide-diphossugar_trans"/>
</dbReference>
<dbReference type="Pfam" id="PF00535">
    <property type="entry name" value="Glycos_transf_2"/>
    <property type="match status" value="1"/>
</dbReference>
<dbReference type="SUPFAM" id="SSF53448">
    <property type="entry name" value="Nucleotide-diphospho-sugar transferases"/>
    <property type="match status" value="1"/>
</dbReference>
<dbReference type="Gene3D" id="3.90.550.10">
    <property type="entry name" value="Spore Coat Polysaccharide Biosynthesis Protein SpsA, Chain A"/>
    <property type="match status" value="1"/>
</dbReference>